<keyword evidence="3" id="KW-1185">Reference proteome</keyword>
<dbReference type="AlphaFoldDB" id="A0ABD1LFC6"/>
<protein>
    <submittedName>
        <fullName evidence="2">Uncharacterized protein</fullName>
    </submittedName>
</protein>
<feature type="region of interest" description="Disordered" evidence="1">
    <location>
        <begin position="1"/>
        <end position="79"/>
    </location>
</feature>
<evidence type="ECO:0000256" key="1">
    <source>
        <dbReference type="SAM" id="MobiDB-lite"/>
    </source>
</evidence>
<evidence type="ECO:0000313" key="3">
    <source>
        <dbReference type="Proteomes" id="UP001603857"/>
    </source>
</evidence>
<reference evidence="2 3" key="1">
    <citation type="submission" date="2024-08" db="EMBL/GenBank/DDBJ databases">
        <title>Insights into the chromosomal genome structure of Flemingia macrophylla.</title>
        <authorList>
            <person name="Ding Y."/>
            <person name="Zhao Y."/>
            <person name="Bi W."/>
            <person name="Wu M."/>
            <person name="Zhao G."/>
            <person name="Gong Y."/>
            <person name="Li W."/>
            <person name="Zhang P."/>
        </authorList>
    </citation>
    <scope>NUCLEOTIDE SEQUENCE [LARGE SCALE GENOMIC DNA]</scope>
    <source>
        <strain evidence="2">DYQJB</strain>
        <tissue evidence="2">Leaf</tissue>
    </source>
</reference>
<sequence>MDSFYQSPQIDPKSDTDSENSGFVSDEEGDFEAQPTRRILVNSSPSAAPTLRDDSPSDHSLCPIAKVTHDDSDDAAAFA</sequence>
<gene>
    <name evidence="2" type="ORF">Fmac_026550</name>
</gene>
<proteinExistence type="predicted"/>
<accession>A0ABD1LFC6</accession>
<dbReference type="Proteomes" id="UP001603857">
    <property type="component" value="Unassembled WGS sequence"/>
</dbReference>
<evidence type="ECO:0000313" key="2">
    <source>
        <dbReference type="EMBL" id="KAL2322171.1"/>
    </source>
</evidence>
<comment type="caution">
    <text evidence="2">The sequence shown here is derived from an EMBL/GenBank/DDBJ whole genome shotgun (WGS) entry which is preliminary data.</text>
</comment>
<name>A0ABD1LFC6_9FABA</name>
<organism evidence="2 3">
    <name type="scientific">Flemingia macrophylla</name>
    <dbReference type="NCBI Taxonomy" id="520843"/>
    <lineage>
        <taxon>Eukaryota</taxon>
        <taxon>Viridiplantae</taxon>
        <taxon>Streptophyta</taxon>
        <taxon>Embryophyta</taxon>
        <taxon>Tracheophyta</taxon>
        <taxon>Spermatophyta</taxon>
        <taxon>Magnoliopsida</taxon>
        <taxon>eudicotyledons</taxon>
        <taxon>Gunneridae</taxon>
        <taxon>Pentapetalae</taxon>
        <taxon>rosids</taxon>
        <taxon>fabids</taxon>
        <taxon>Fabales</taxon>
        <taxon>Fabaceae</taxon>
        <taxon>Papilionoideae</taxon>
        <taxon>50 kb inversion clade</taxon>
        <taxon>NPAAA clade</taxon>
        <taxon>indigoferoid/millettioid clade</taxon>
        <taxon>Phaseoleae</taxon>
        <taxon>Flemingia</taxon>
    </lineage>
</organism>
<dbReference type="EMBL" id="JBGMDY010000009">
    <property type="protein sequence ID" value="KAL2322171.1"/>
    <property type="molecule type" value="Genomic_DNA"/>
</dbReference>